<protein>
    <submittedName>
        <fullName evidence="4">Putative N-acetyltransferase YhbS</fullName>
    </submittedName>
</protein>
<evidence type="ECO:0000256" key="2">
    <source>
        <dbReference type="ARBA" id="ARBA00023315"/>
    </source>
</evidence>
<evidence type="ECO:0000256" key="1">
    <source>
        <dbReference type="ARBA" id="ARBA00022679"/>
    </source>
</evidence>
<evidence type="ECO:0000259" key="3">
    <source>
        <dbReference type="PROSITE" id="PS51186"/>
    </source>
</evidence>
<dbReference type="GO" id="GO:0016747">
    <property type="term" value="F:acyltransferase activity, transferring groups other than amino-acyl groups"/>
    <property type="evidence" value="ECO:0007669"/>
    <property type="project" value="InterPro"/>
</dbReference>
<dbReference type="Pfam" id="PF00583">
    <property type="entry name" value="Acetyltransf_1"/>
    <property type="match status" value="1"/>
</dbReference>
<proteinExistence type="predicted"/>
<comment type="caution">
    <text evidence="4">The sequence shown here is derived from an EMBL/GenBank/DDBJ whole genome shotgun (WGS) entry which is preliminary data.</text>
</comment>
<dbReference type="EMBL" id="JACIDU010000003">
    <property type="protein sequence ID" value="MBB4102489.1"/>
    <property type="molecule type" value="Genomic_DNA"/>
</dbReference>
<dbReference type="Proteomes" id="UP000584824">
    <property type="component" value="Unassembled WGS sequence"/>
</dbReference>
<reference evidence="4 5" key="1">
    <citation type="submission" date="2020-08" db="EMBL/GenBank/DDBJ databases">
        <title>Genomic Encyclopedia of Type Strains, Phase IV (KMG-IV): sequencing the most valuable type-strain genomes for metagenomic binning, comparative biology and taxonomic classification.</title>
        <authorList>
            <person name="Goeker M."/>
        </authorList>
    </citation>
    <scope>NUCLEOTIDE SEQUENCE [LARGE SCALE GENOMIC DNA]</scope>
    <source>
        <strain evidence="4 5">DSM 26385</strain>
    </source>
</reference>
<dbReference type="CDD" id="cd04301">
    <property type="entry name" value="NAT_SF"/>
    <property type="match status" value="1"/>
</dbReference>
<evidence type="ECO:0000313" key="5">
    <source>
        <dbReference type="Proteomes" id="UP000584824"/>
    </source>
</evidence>
<keyword evidence="1 4" id="KW-0808">Transferase</keyword>
<accession>A0A7W6P187</accession>
<organism evidence="4 5">
    <name type="scientific">Allorhizobium borbori</name>
    <dbReference type="NCBI Taxonomy" id="485907"/>
    <lineage>
        <taxon>Bacteria</taxon>
        <taxon>Pseudomonadati</taxon>
        <taxon>Pseudomonadota</taxon>
        <taxon>Alphaproteobacteria</taxon>
        <taxon>Hyphomicrobiales</taxon>
        <taxon>Rhizobiaceae</taxon>
        <taxon>Rhizobium/Agrobacterium group</taxon>
        <taxon>Allorhizobium</taxon>
    </lineage>
</organism>
<dbReference type="InterPro" id="IPR050832">
    <property type="entry name" value="Bact_Acetyltransf"/>
</dbReference>
<keyword evidence="5" id="KW-1185">Reference proteome</keyword>
<name>A0A7W6P187_9HYPH</name>
<dbReference type="RefSeq" id="WP_183790097.1">
    <property type="nucleotide sequence ID" value="NZ_JACIDU010000003.1"/>
</dbReference>
<dbReference type="AlphaFoldDB" id="A0A7W6P187"/>
<dbReference type="PROSITE" id="PS51186">
    <property type="entry name" value="GNAT"/>
    <property type="match status" value="1"/>
</dbReference>
<feature type="domain" description="N-acetyltransferase" evidence="3">
    <location>
        <begin position="12"/>
        <end position="156"/>
    </location>
</feature>
<gene>
    <name evidence="4" type="ORF">GGQ66_001024</name>
</gene>
<dbReference type="InterPro" id="IPR000182">
    <property type="entry name" value="GNAT_dom"/>
</dbReference>
<evidence type="ECO:0000313" key="4">
    <source>
        <dbReference type="EMBL" id="MBB4102489.1"/>
    </source>
</evidence>
<sequence length="159" mass="17760">MTRLDKSIFSISNLRERPDFATVVANRIWNAWWREENIPLSYIEGRVAENLLTDAIPLGLVAHRETVFMGTVSIIASDMDERPQYTPWLAALWVDVEHRGSGIGSALVDAATQAAWSLGFESLYLGATAGNSGFYAEKGWRLIETGVADLNIFRIDQEK</sequence>
<dbReference type="Gene3D" id="3.40.630.30">
    <property type="match status" value="1"/>
</dbReference>
<dbReference type="InterPro" id="IPR016181">
    <property type="entry name" value="Acyl_CoA_acyltransferase"/>
</dbReference>
<dbReference type="PANTHER" id="PTHR43877">
    <property type="entry name" value="AMINOALKYLPHOSPHONATE N-ACETYLTRANSFERASE-RELATED-RELATED"/>
    <property type="match status" value="1"/>
</dbReference>
<dbReference type="SUPFAM" id="SSF55729">
    <property type="entry name" value="Acyl-CoA N-acyltransferases (Nat)"/>
    <property type="match status" value="1"/>
</dbReference>
<dbReference type="PANTHER" id="PTHR43877:SF2">
    <property type="entry name" value="AMINOALKYLPHOSPHONATE N-ACETYLTRANSFERASE-RELATED"/>
    <property type="match status" value="1"/>
</dbReference>
<keyword evidence="2" id="KW-0012">Acyltransferase</keyword>